<feature type="compositionally biased region" description="Polar residues" evidence="1">
    <location>
        <begin position="145"/>
        <end position="155"/>
    </location>
</feature>
<protein>
    <recommendedName>
        <fullName evidence="3">CAP-Gly domain-containing protein</fullName>
    </recommendedName>
</protein>
<dbReference type="Pfam" id="PF01302">
    <property type="entry name" value="CAP_GLY"/>
    <property type="match status" value="1"/>
</dbReference>
<accession>X6NIS8</accession>
<evidence type="ECO:0000259" key="3">
    <source>
        <dbReference type="PROSITE" id="PS50245"/>
    </source>
</evidence>
<evidence type="ECO:0000256" key="2">
    <source>
        <dbReference type="SAM" id="Phobius"/>
    </source>
</evidence>
<proteinExistence type="predicted"/>
<dbReference type="EMBL" id="ASPP01007997">
    <property type="protein sequence ID" value="ETO26235.1"/>
    <property type="molecule type" value="Genomic_DNA"/>
</dbReference>
<feature type="region of interest" description="Disordered" evidence="1">
    <location>
        <begin position="136"/>
        <end position="167"/>
    </location>
</feature>
<comment type="caution">
    <text evidence="4">The sequence shown here is derived from an EMBL/GenBank/DDBJ whole genome shotgun (WGS) entry which is preliminary data.</text>
</comment>
<dbReference type="Proteomes" id="UP000023152">
    <property type="component" value="Unassembled WGS sequence"/>
</dbReference>
<feature type="transmembrane region" description="Helical" evidence="2">
    <location>
        <begin position="248"/>
        <end position="265"/>
    </location>
</feature>
<sequence>MSAHLAQGDIVMIYLAKNATAIGLIRFIGTVFNAGTKPYVGMEMVEPIEQGHDGTINGFSYFKAQRGCGIHVELAKIVKKLTNEEIFLKLREMTQMFKVRWKDCSTAVGMYNQHVQAHNTLERECRMYGTFSSSLSSQTKHDHNYNNAKQQNPSDIHSHDSNECHSSLPLSSFGPQNKPGTIPANIPSTTTNTTDSFNSLRNCKNTSLFHKNECPNEAGLFFFFFFLVVCVFFFFFLSIRTVTLQNKYNFFFELIVIIIALLCAMNEKDQITYHLQTVSTRPRYETVQPHLQAIQTYV</sequence>
<dbReference type="SUPFAM" id="SSF74924">
    <property type="entry name" value="Cap-Gly domain"/>
    <property type="match status" value="1"/>
</dbReference>
<keyword evidence="2" id="KW-0472">Membrane</keyword>
<reference evidence="4 5" key="1">
    <citation type="journal article" date="2013" name="Curr. Biol.">
        <title>The Genome of the Foraminiferan Reticulomyxa filosa.</title>
        <authorList>
            <person name="Glockner G."/>
            <person name="Hulsmann N."/>
            <person name="Schleicher M."/>
            <person name="Noegel A.A."/>
            <person name="Eichinger L."/>
            <person name="Gallinger C."/>
            <person name="Pawlowski J."/>
            <person name="Sierra R."/>
            <person name="Euteneuer U."/>
            <person name="Pillet L."/>
            <person name="Moustafa A."/>
            <person name="Platzer M."/>
            <person name="Groth M."/>
            <person name="Szafranski K."/>
            <person name="Schliwa M."/>
        </authorList>
    </citation>
    <scope>NUCLEOTIDE SEQUENCE [LARGE SCALE GENOMIC DNA]</scope>
</reference>
<feature type="domain" description="CAP-Gly" evidence="3">
    <location>
        <begin position="39"/>
        <end position="73"/>
    </location>
</feature>
<dbReference type="InterPro" id="IPR000938">
    <property type="entry name" value="CAP-Gly_domain"/>
</dbReference>
<keyword evidence="2" id="KW-1133">Transmembrane helix</keyword>
<organism evidence="4 5">
    <name type="scientific">Reticulomyxa filosa</name>
    <dbReference type="NCBI Taxonomy" id="46433"/>
    <lineage>
        <taxon>Eukaryota</taxon>
        <taxon>Sar</taxon>
        <taxon>Rhizaria</taxon>
        <taxon>Retaria</taxon>
        <taxon>Foraminifera</taxon>
        <taxon>Monothalamids</taxon>
        <taxon>Reticulomyxidae</taxon>
        <taxon>Reticulomyxa</taxon>
    </lineage>
</organism>
<dbReference type="Gene3D" id="2.30.30.190">
    <property type="entry name" value="CAP Gly-rich-like domain"/>
    <property type="match status" value="1"/>
</dbReference>
<evidence type="ECO:0000313" key="4">
    <source>
        <dbReference type="EMBL" id="ETO26235.1"/>
    </source>
</evidence>
<evidence type="ECO:0000313" key="5">
    <source>
        <dbReference type="Proteomes" id="UP000023152"/>
    </source>
</evidence>
<evidence type="ECO:0000256" key="1">
    <source>
        <dbReference type="SAM" id="MobiDB-lite"/>
    </source>
</evidence>
<feature type="transmembrane region" description="Helical" evidence="2">
    <location>
        <begin position="220"/>
        <end position="242"/>
    </location>
</feature>
<dbReference type="PROSITE" id="PS50245">
    <property type="entry name" value="CAP_GLY_2"/>
    <property type="match status" value="1"/>
</dbReference>
<dbReference type="AlphaFoldDB" id="X6NIS8"/>
<name>X6NIS8_RETFI</name>
<dbReference type="InterPro" id="IPR036859">
    <property type="entry name" value="CAP-Gly_dom_sf"/>
</dbReference>
<dbReference type="OrthoDB" id="2130750at2759"/>
<gene>
    <name evidence="4" type="ORF">RFI_10903</name>
</gene>
<keyword evidence="5" id="KW-1185">Reference proteome</keyword>
<keyword evidence="2" id="KW-0812">Transmembrane</keyword>
<dbReference type="SMART" id="SM01052">
    <property type="entry name" value="CAP_GLY"/>
    <property type="match status" value="1"/>
</dbReference>